<reference evidence="4 5" key="1">
    <citation type="submission" date="2023-11" db="UniProtKB">
        <authorList>
            <consortium name="WormBaseParasite"/>
        </authorList>
    </citation>
    <scope>IDENTIFICATION</scope>
</reference>
<feature type="transmembrane region" description="Helical" evidence="2">
    <location>
        <begin position="187"/>
        <end position="207"/>
    </location>
</feature>
<name>A0AA84ZSN9_9TREM</name>
<organism evidence="3 5">
    <name type="scientific">Schistosoma margrebowiei</name>
    <dbReference type="NCBI Taxonomy" id="48269"/>
    <lineage>
        <taxon>Eukaryota</taxon>
        <taxon>Metazoa</taxon>
        <taxon>Spiralia</taxon>
        <taxon>Lophotrochozoa</taxon>
        <taxon>Platyhelminthes</taxon>
        <taxon>Trematoda</taxon>
        <taxon>Digenea</taxon>
        <taxon>Strigeidida</taxon>
        <taxon>Schistosomatoidea</taxon>
        <taxon>Schistosomatidae</taxon>
        <taxon>Schistosoma</taxon>
    </lineage>
</organism>
<dbReference type="Proteomes" id="UP000050790">
    <property type="component" value="Unassembled WGS sequence"/>
</dbReference>
<sequence>MKEAGGERGLCGPNYPKYLIFTTKSYICLAFHTSFQRPPILPGVKPGFRVILTAIQETRNSSCPSSNFYCGAVPRFMGANSMITSTSLSADSRLSGPFSSLPQYIRSLDDDKFPPNHDKQYVEYCITKKSLCDGIMNCENRKDEDISHCKAFIDKDMEDSNSPLLANGDLIDVNSWLSGLLSLRMPASIALAVSTIVILILGIGVVICCCHRCCLMNQTYNNQYSNNRLAFRNGGIFLDTLSRPITAANNNYGYSRSQHLGVVSVNAGAQSQLSDRIDLISHIDGDQQKIARNWQQSASFPSDILMTREGSFSRRNCNAPNQHHQTFNQYLTSSQNMTTEKESRLHCCTKTPLKLPLLDRYYRLLNPPNETMRSQYFVSVGHHGSDSYSITNNDSARVYDLQNGQLGPPSALIHGALGSPCTYGRDPLYYTLPPYGAFNVPPASIVTASSSRTGTTGGGPRESVKSGRDQSVPTMCYNTSGNGSGIGICNQQLNGVQSVLHTNTPIESISHGGDLSLNGGILYLGNMYRPLSSQNSSLFQVENLGRSSVTTTTTTGSGSSCDRKSHHYFF</sequence>
<evidence type="ECO:0000256" key="1">
    <source>
        <dbReference type="SAM" id="MobiDB-lite"/>
    </source>
</evidence>
<accession>A0AA84ZSN9</accession>
<feature type="region of interest" description="Disordered" evidence="1">
    <location>
        <begin position="448"/>
        <end position="472"/>
    </location>
</feature>
<dbReference type="WBParaSite" id="SMRG1_4640.2">
    <property type="protein sequence ID" value="SMRG1_4640.2"/>
    <property type="gene ID" value="SMRG1_4640"/>
</dbReference>
<dbReference type="AlphaFoldDB" id="A0AA84ZSN9"/>
<evidence type="ECO:0000313" key="4">
    <source>
        <dbReference type="WBParaSite" id="SMRG1_4640.1"/>
    </source>
</evidence>
<evidence type="ECO:0008006" key="6">
    <source>
        <dbReference type="Google" id="ProtNLM"/>
    </source>
</evidence>
<keyword evidence="2" id="KW-0812">Transmembrane</keyword>
<keyword evidence="2" id="KW-1133">Transmembrane helix</keyword>
<dbReference type="WBParaSite" id="SMRG1_4640.1">
    <property type="protein sequence ID" value="SMRG1_4640.1"/>
    <property type="gene ID" value="SMRG1_4640"/>
</dbReference>
<evidence type="ECO:0000313" key="3">
    <source>
        <dbReference type="Proteomes" id="UP000050790"/>
    </source>
</evidence>
<protein>
    <recommendedName>
        <fullName evidence="6">CUB domain-containing protein</fullName>
    </recommendedName>
</protein>
<evidence type="ECO:0000256" key="2">
    <source>
        <dbReference type="SAM" id="Phobius"/>
    </source>
</evidence>
<evidence type="ECO:0000313" key="5">
    <source>
        <dbReference type="WBParaSite" id="SMRG1_4640.2"/>
    </source>
</evidence>
<proteinExistence type="predicted"/>
<keyword evidence="2" id="KW-0472">Membrane</keyword>